<accession>J3KL83</accession>
<feature type="region of interest" description="Disordered" evidence="1">
    <location>
        <begin position="131"/>
        <end position="154"/>
    </location>
</feature>
<proteinExistence type="predicted"/>
<sequence>MASSYPHKGSQANPYSCKGVRGRILTNGVHQGSWCGLRCRGEHEKNRWIELDPTQAALGRMRKLFSICSDWSLPVRECSALQHQNPTQKPEKNAGEYSGTPSLRQNSANAIPSIKAHRRKASQDRARLTNLAPDYRVAEPSTGQGGSAPVKQRNRSSWRLGSLVTLGPANHRCVGVERTDEQTQPIPALDMDGWMDGGARRVSAWSQSSGRYCTVDVEVKSNLFQLRASREHLTH</sequence>
<organism evidence="2 3">
    <name type="scientific">Coccidioides immitis (strain RS)</name>
    <name type="common">Valley fever fungus</name>
    <dbReference type="NCBI Taxonomy" id="246410"/>
    <lineage>
        <taxon>Eukaryota</taxon>
        <taxon>Fungi</taxon>
        <taxon>Dikarya</taxon>
        <taxon>Ascomycota</taxon>
        <taxon>Pezizomycotina</taxon>
        <taxon>Eurotiomycetes</taxon>
        <taxon>Eurotiomycetidae</taxon>
        <taxon>Onygenales</taxon>
        <taxon>Onygenaceae</taxon>
        <taxon>Coccidioides</taxon>
    </lineage>
</organism>
<dbReference type="OrthoDB" id="10557332at2759"/>
<gene>
    <name evidence="2" type="ORF">CIMG_12691</name>
</gene>
<dbReference type="AlphaFoldDB" id="J3KL83"/>
<name>J3KL83_COCIM</name>
<evidence type="ECO:0000313" key="3">
    <source>
        <dbReference type="Proteomes" id="UP000001261"/>
    </source>
</evidence>
<dbReference type="InParanoid" id="J3KL83"/>
<feature type="region of interest" description="Disordered" evidence="1">
    <location>
        <begin position="82"/>
        <end position="107"/>
    </location>
</feature>
<dbReference type="KEGG" id="cim:CIMG_12691"/>
<reference evidence="3" key="1">
    <citation type="journal article" date="2009" name="Genome Res.">
        <title>Comparative genomic analyses of the human fungal pathogens Coccidioides and their relatives.</title>
        <authorList>
            <person name="Sharpton T.J."/>
            <person name="Stajich J.E."/>
            <person name="Rounsley S.D."/>
            <person name="Gardner M.J."/>
            <person name="Wortman J.R."/>
            <person name="Jordar V.S."/>
            <person name="Maiti R."/>
            <person name="Kodira C.D."/>
            <person name="Neafsey D.E."/>
            <person name="Zeng Q."/>
            <person name="Hung C.-Y."/>
            <person name="McMahan C."/>
            <person name="Muszewska A."/>
            <person name="Grynberg M."/>
            <person name="Mandel M.A."/>
            <person name="Kellner E.M."/>
            <person name="Barker B.M."/>
            <person name="Galgiani J.N."/>
            <person name="Orbach M.J."/>
            <person name="Kirkland T.N."/>
            <person name="Cole G.T."/>
            <person name="Henn M.R."/>
            <person name="Birren B.W."/>
            <person name="Taylor J.W."/>
        </authorList>
    </citation>
    <scope>NUCLEOTIDE SEQUENCE [LARGE SCALE GENOMIC DNA]</scope>
    <source>
        <strain evidence="3">RS</strain>
    </source>
</reference>
<reference evidence="3" key="2">
    <citation type="journal article" date="2010" name="Genome Res.">
        <title>Population genomic sequencing of Coccidioides fungi reveals recent hybridization and transposon control.</title>
        <authorList>
            <person name="Neafsey D.E."/>
            <person name="Barker B.M."/>
            <person name="Sharpton T.J."/>
            <person name="Stajich J.E."/>
            <person name="Park D.J."/>
            <person name="Whiston E."/>
            <person name="Hung C.-Y."/>
            <person name="McMahan C."/>
            <person name="White J."/>
            <person name="Sykes S."/>
            <person name="Heiman D."/>
            <person name="Young S."/>
            <person name="Zeng Q."/>
            <person name="Abouelleil A."/>
            <person name="Aftuck L."/>
            <person name="Bessette D."/>
            <person name="Brown A."/>
            <person name="FitzGerald M."/>
            <person name="Lui A."/>
            <person name="Macdonald J.P."/>
            <person name="Priest M."/>
            <person name="Orbach M.J."/>
            <person name="Galgiani J.N."/>
            <person name="Kirkland T.N."/>
            <person name="Cole G.T."/>
            <person name="Birren B.W."/>
            <person name="Henn M.R."/>
            <person name="Taylor J.W."/>
            <person name="Rounsley S.D."/>
        </authorList>
    </citation>
    <scope>GENOME REANNOTATION</scope>
    <source>
        <strain evidence="3">RS</strain>
    </source>
</reference>
<dbReference type="RefSeq" id="XP_001248597.2">
    <property type="nucleotide sequence ID" value="XM_001248596.2"/>
</dbReference>
<evidence type="ECO:0000313" key="2">
    <source>
        <dbReference type="EMBL" id="EAS37014.3"/>
    </source>
</evidence>
<keyword evidence="3" id="KW-1185">Reference proteome</keyword>
<dbReference type="GeneID" id="24164318"/>
<dbReference type="VEuPathDB" id="FungiDB:CIMG_12691"/>
<evidence type="ECO:0000256" key="1">
    <source>
        <dbReference type="SAM" id="MobiDB-lite"/>
    </source>
</evidence>
<dbReference type="Proteomes" id="UP000001261">
    <property type="component" value="Unassembled WGS sequence"/>
</dbReference>
<protein>
    <submittedName>
        <fullName evidence="2">Uncharacterized protein</fullName>
    </submittedName>
</protein>
<dbReference type="EMBL" id="GG704911">
    <property type="protein sequence ID" value="EAS37014.3"/>
    <property type="molecule type" value="Genomic_DNA"/>
</dbReference>